<accession>A0A0L0DTB9</accession>
<dbReference type="GO" id="GO:0005737">
    <property type="term" value="C:cytoplasm"/>
    <property type="evidence" value="ECO:0007669"/>
    <property type="project" value="TreeGrafter"/>
</dbReference>
<keyword evidence="3" id="KW-0175">Coiled coil</keyword>
<protein>
    <recommendedName>
        <fullName evidence="6">Type I inositol-3,4-bisphosphate 4-phosphatase</fullName>
    </recommendedName>
</protein>
<keyword evidence="1" id="KW-0378">Hydrolase</keyword>
<evidence type="ECO:0008006" key="6">
    <source>
        <dbReference type="Google" id="ProtNLM"/>
    </source>
</evidence>
<organism evidence="4 5">
    <name type="scientific">Thecamonas trahens ATCC 50062</name>
    <dbReference type="NCBI Taxonomy" id="461836"/>
    <lineage>
        <taxon>Eukaryota</taxon>
        <taxon>Apusozoa</taxon>
        <taxon>Apusomonadida</taxon>
        <taxon>Apusomonadidae</taxon>
        <taxon>Thecamonas</taxon>
    </lineage>
</organism>
<dbReference type="Proteomes" id="UP000054408">
    <property type="component" value="Unassembled WGS sequence"/>
</dbReference>
<dbReference type="EMBL" id="GL349438">
    <property type="protein sequence ID" value="KNC54698.1"/>
    <property type="molecule type" value="Genomic_DNA"/>
</dbReference>
<dbReference type="AlphaFoldDB" id="A0A0L0DTB9"/>
<sequence>MYSKPWNSTGPSTRYVEAARTEVISRAGHVNSGSFATLLSLHRPRAEEPFDLSPLKFAVYMSSGDNLKLPSEEDLVGAIRVSGTMQPGQHATTALKTRRGVEVGQLNIRAEGVAPPFDSPSLVDHRYKWGGLYVHETLEASSFAFTTAQAALILAGQRHVLDLRVALKAAEATLREVQAEAAEFDEACAAGRAKAKDRPRSLSARVRDALLDGVRIFEHLYSIRIGLAAAEAGAVDSKPFKPSTAKSDVSLRFVATNLHVQRMSVGTTLGRPLRTYCTVTVGAPADHASGFKDGGGIRQLEAKLMDAIRASASGPADVDLQELQWRLLARRDAAQAQALAALVTAFVANFNNAVRELLYPGSPEARLAAEASLDLLARFGFVFELESLLSTAGSELGMLGDAEAAMRSLRSVRIFLYRWEDAHKAGETVPVPSDAAEVDLLGSDTEWIGIVPCLVDVRHSDLSRSAAEVRLWLSMPPGVEEQPEYPDALRRVLNAATSGGIEVFPIVFTQGINEKQSMANFGTAHPMLSSLFGSSVAQSEINNENLAQLASVYAKVRSALEARVADGDLLVAPLDELDARLAQISETVALAAVGGKKNVSVLTQTSRFVRRLGGGRATCCKSAKDRTSMAVTLEQASLLADNHGLETEIHAMCTVMRALGVRRENAFVNAGRRKYAFNAFQAMLLPSAYKPPAGAGGSVVS</sequence>
<gene>
    <name evidence="4" type="ORF">AMSG_11658</name>
</gene>
<dbReference type="STRING" id="461836.A0A0L0DTB9"/>
<evidence type="ECO:0000256" key="1">
    <source>
        <dbReference type="ARBA" id="ARBA00022801"/>
    </source>
</evidence>
<dbReference type="InterPro" id="IPR039034">
    <property type="entry name" value="INPP4"/>
</dbReference>
<evidence type="ECO:0000313" key="4">
    <source>
        <dbReference type="EMBL" id="KNC54698.1"/>
    </source>
</evidence>
<evidence type="ECO:0000256" key="3">
    <source>
        <dbReference type="SAM" id="Coils"/>
    </source>
</evidence>
<proteinExistence type="predicted"/>
<keyword evidence="2" id="KW-0443">Lipid metabolism</keyword>
<dbReference type="eggNOG" id="KOG4428">
    <property type="taxonomic scope" value="Eukaryota"/>
</dbReference>
<feature type="coiled-coil region" evidence="3">
    <location>
        <begin position="160"/>
        <end position="187"/>
    </location>
</feature>
<dbReference type="RefSeq" id="XP_013761768.1">
    <property type="nucleotide sequence ID" value="XM_013906314.1"/>
</dbReference>
<evidence type="ECO:0000313" key="5">
    <source>
        <dbReference type="Proteomes" id="UP000054408"/>
    </source>
</evidence>
<name>A0A0L0DTB9_THETB</name>
<reference evidence="4 5" key="1">
    <citation type="submission" date="2010-05" db="EMBL/GenBank/DDBJ databases">
        <title>The Genome Sequence of Thecamonas trahens ATCC 50062.</title>
        <authorList>
            <consortium name="The Broad Institute Genome Sequencing Platform"/>
            <person name="Russ C."/>
            <person name="Cuomo C."/>
            <person name="Shea T."/>
            <person name="Young S.K."/>
            <person name="Zeng Q."/>
            <person name="Koehrsen M."/>
            <person name="Haas B."/>
            <person name="Borodovsky M."/>
            <person name="Guigo R."/>
            <person name="Alvarado L."/>
            <person name="Berlin A."/>
            <person name="Bochicchio J."/>
            <person name="Borenstein D."/>
            <person name="Chapman S."/>
            <person name="Chen Z."/>
            <person name="Freedman E."/>
            <person name="Gellesch M."/>
            <person name="Goldberg J."/>
            <person name="Griggs A."/>
            <person name="Gujja S."/>
            <person name="Heilman E."/>
            <person name="Heiman D."/>
            <person name="Hepburn T."/>
            <person name="Howarth C."/>
            <person name="Jen D."/>
            <person name="Larson L."/>
            <person name="Mehta T."/>
            <person name="Park D."/>
            <person name="Pearson M."/>
            <person name="Roberts A."/>
            <person name="Saif S."/>
            <person name="Shenoy N."/>
            <person name="Sisk P."/>
            <person name="Stolte C."/>
            <person name="Sykes S."/>
            <person name="Thomson T."/>
            <person name="Walk T."/>
            <person name="White J."/>
            <person name="Yandava C."/>
            <person name="Burger G."/>
            <person name="Gray M.W."/>
            <person name="Holland P.W.H."/>
            <person name="King N."/>
            <person name="Lang F.B.F."/>
            <person name="Roger A.J."/>
            <person name="Ruiz-Trillo I."/>
            <person name="Lander E."/>
            <person name="Nusbaum C."/>
        </authorList>
    </citation>
    <scope>NUCLEOTIDE SEQUENCE [LARGE SCALE GENOMIC DNA]</scope>
    <source>
        <strain evidence="4 5">ATCC 50062</strain>
    </source>
</reference>
<evidence type="ECO:0000256" key="2">
    <source>
        <dbReference type="ARBA" id="ARBA00023098"/>
    </source>
</evidence>
<dbReference type="GeneID" id="25569573"/>
<dbReference type="PANTHER" id="PTHR12187">
    <property type="entry name" value="AGAP000124-PA"/>
    <property type="match status" value="1"/>
</dbReference>
<dbReference type="PANTHER" id="PTHR12187:SF11">
    <property type="entry name" value="PHOSPHATIDYLINOSITOL-3,4-BISPHOSPHATE 4-PHOSPHATASE"/>
    <property type="match status" value="1"/>
</dbReference>
<dbReference type="OrthoDB" id="159395at2759"/>
<dbReference type="GO" id="GO:0016316">
    <property type="term" value="F:phosphatidylinositol-3,4-bisphosphate 4-phosphatase activity"/>
    <property type="evidence" value="ECO:0007669"/>
    <property type="project" value="InterPro"/>
</dbReference>
<keyword evidence="5" id="KW-1185">Reference proteome</keyword>